<gene>
    <name evidence="2" type="ORF">O9K51_01624</name>
</gene>
<name>A0AB34G7D4_9HYPO</name>
<evidence type="ECO:0000256" key="1">
    <source>
        <dbReference type="SAM" id="SignalP"/>
    </source>
</evidence>
<reference evidence="2" key="1">
    <citation type="submission" date="2023-01" db="EMBL/GenBank/DDBJ databases">
        <title>The growth and conidiation of Purpureocillium lavendulum are regulated by nitrogen source and histone H3K14 acetylation.</title>
        <authorList>
            <person name="Tang P."/>
            <person name="Han J."/>
            <person name="Zhang C."/>
            <person name="Tang P."/>
            <person name="Qi F."/>
            <person name="Zhang K."/>
            <person name="Liang L."/>
        </authorList>
    </citation>
    <scope>NUCLEOTIDE SEQUENCE</scope>
    <source>
        <strain evidence="2">YMF1.00683</strain>
    </source>
</reference>
<accession>A0AB34G7D4</accession>
<dbReference type="AlphaFoldDB" id="A0AB34G7D4"/>
<evidence type="ECO:0000313" key="3">
    <source>
        <dbReference type="Proteomes" id="UP001163105"/>
    </source>
</evidence>
<dbReference type="Proteomes" id="UP001163105">
    <property type="component" value="Unassembled WGS sequence"/>
</dbReference>
<dbReference type="EMBL" id="JAQHRD010000001">
    <property type="protein sequence ID" value="KAJ6446851.1"/>
    <property type="molecule type" value="Genomic_DNA"/>
</dbReference>
<proteinExistence type="predicted"/>
<comment type="caution">
    <text evidence="2">The sequence shown here is derived from an EMBL/GenBank/DDBJ whole genome shotgun (WGS) entry which is preliminary data.</text>
</comment>
<sequence>MQLSGLVLAALPAVVLAQSATTSAGASTTTLTSTTVLTKTLTLSKIHTVTASNTTTSATAVGTTSYFTSPTVVPTTGAPKPSVKPDNAAGALDATRVAMAGVVGMLAVALM</sequence>
<protein>
    <submittedName>
        <fullName evidence="2">DHHC zinc finger membrane protein</fullName>
    </submittedName>
</protein>
<organism evidence="2 3">
    <name type="scientific">Purpureocillium lavendulum</name>
    <dbReference type="NCBI Taxonomy" id="1247861"/>
    <lineage>
        <taxon>Eukaryota</taxon>
        <taxon>Fungi</taxon>
        <taxon>Dikarya</taxon>
        <taxon>Ascomycota</taxon>
        <taxon>Pezizomycotina</taxon>
        <taxon>Sordariomycetes</taxon>
        <taxon>Hypocreomycetidae</taxon>
        <taxon>Hypocreales</taxon>
        <taxon>Ophiocordycipitaceae</taxon>
        <taxon>Purpureocillium</taxon>
    </lineage>
</organism>
<feature type="chain" id="PRO_5044286823" evidence="1">
    <location>
        <begin position="18"/>
        <end position="111"/>
    </location>
</feature>
<keyword evidence="3" id="KW-1185">Reference proteome</keyword>
<keyword evidence="1" id="KW-0732">Signal</keyword>
<evidence type="ECO:0000313" key="2">
    <source>
        <dbReference type="EMBL" id="KAJ6446851.1"/>
    </source>
</evidence>
<feature type="signal peptide" evidence="1">
    <location>
        <begin position="1"/>
        <end position="17"/>
    </location>
</feature>